<dbReference type="NCBIfam" id="TIGR00813">
    <property type="entry name" value="sss"/>
    <property type="match status" value="1"/>
</dbReference>
<dbReference type="Gene3D" id="1.20.1730.10">
    <property type="entry name" value="Sodium/glucose cotransporter"/>
    <property type="match status" value="1"/>
</dbReference>
<dbReference type="EMBL" id="FUWZ01000006">
    <property type="protein sequence ID" value="SKA44543.1"/>
    <property type="molecule type" value="Genomic_DNA"/>
</dbReference>
<sequence>MIRRKTHVMKKLILPLLLIFGMSFQTTVSRGQEPPTGYFSWGQLPTLPDAFGFAGVFAGVSNNALLVAGGANFPDGGAPWNGGVKQWHDQIWALEKTDGRWKPAGKLPMPLGYGVSASWRDALVCVGGSNRDGHTTKAFLLRYANGQVQTEPLPDLPAASANACGALDGDILYIAGGTEAPADTTANRYFWSIDLSRPAASRQWQTLPPWPGPARMLAVAGIQQHHFYLFSGVHTSTLPGDATIHRTFLTDAFCYEPGKGWRNIAPMPHPAAAAPTPAFSAGQSQLLLFGGDDGKYFEQSGALKEKHPGFSDDILGYNTITDSWAVTGRMPVQKAGDSVTNPNGSTWAPVTTPTVMWQGQLIIPSGEVRPATRTPRVLTATPTQPPSGFRLTDWLVVGLYFLLVVGISVAVSRNMQNTTSDFFLGGGKIPWWAAGLSIFGSKLSALTFIAIPAKAFATDWVYFLNNMMIVVVAPLIVYFYLPYFRKLKLTSVYEYLAIRFSPGVKLLGSFTFLVFQVSRLGIVIYLPALVLSAVTGVNIIICIAATSAITTAYSASGGIEAVIWTEVMQVGVLLGGALLSLVFISKSLDGGFGQMFTEAAAHGKFRLAILQWDITQPVLWVVFVGGFLTQLVTYSSDQVVVQRYLTTSTEKEARQSIYTNALLVIPASLIFFLVGTALWAYFRHHPANLNPHGNTDDVFPWYISQQLPAGLAGLVIAGLFAATMSTISSSMNAIATVITTDFYPLFRPAADDRQRFVFARRTTVMLGALGCGIALYLVSLHNTSIWDQYLKIIGLFGGCLAGMFLAGIFFPKVNARGIMIGFAISAISLYFVQRYTNINFFLYPAVAVVICVVTGYLASLGGNRDASQTA</sequence>
<dbReference type="PROSITE" id="PS50283">
    <property type="entry name" value="NA_SOLUT_SYMP_3"/>
    <property type="match status" value="1"/>
</dbReference>
<dbReference type="GO" id="GO:0015293">
    <property type="term" value="F:symporter activity"/>
    <property type="evidence" value="ECO:0007669"/>
    <property type="project" value="TreeGrafter"/>
</dbReference>
<feature type="transmembrane region" description="Helical" evidence="11">
    <location>
        <begin position="841"/>
        <end position="860"/>
    </location>
</feature>
<feature type="transmembrane region" description="Helical" evidence="11">
    <location>
        <begin position="618"/>
        <end position="636"/>
    </location>
</feature>
<accession>A0A1T4TVT1</accession>
<dbReference type="SUPFAM" id="SSF117281">
    <property type="entry name" value="Kelch motif"/>
    <property type="match status" value="1"/>
</dbReference>
<dbReference type="GO" id="GO:0006814">
    <property type="term" value="P:sodium ion transport"/>
    <property type="evidence" value="ECO:0007669"/>
    <property type="project" value="UniProtKB-KW"/>
</dbReference>
<evidence type="ECO:0000256" key="7">
    <source>
        <dbReference type="ARBA" id="ARBA00023053"/>
    </source>
</evidence>
<evidence type="ECO:0000256" key="3">
    <source>
        <dbReference type="ARBA" id="ARBA00022448"/>
    </source>
</evidence>
<dbReference type="PANTHER" id="PTHR42985">
    <property type="entry name" value="SODIUM-COUPLED MONOCARBOXYLATE TRANSPORTER"/>
    <property type="match status" value="1"/>
</dbReference>
<feature type="transmembrane region" description="Helical" evidence="11">
    <location>
        <begin position="702"/>
        <end position="722"/>
    </location>
</feature>
<dbReference type="InterPro" id="IPR001734">
    <property type="entry name" value="Na/solute_symporter"/>
</dbReference>
<dbReference type="Pfam" id="PF24996">
    <property type="entry name" value="NANM"/>
    <property type="match status" value="1"/>
</dbReference>
<feature type="transmembrane region" description="Helical" evidence="11">
    <location>
        <begin position="394"/>
        <end position="411"/>
    </location>
</feature>
<reference evidence="13" key="1">
    <citation type="submission" date="2017-02" db="EMBL/GenBank/DDBJ databases">
        <authorList>
            <person name="Varghese N."/>
            <person name="Submissions S."/>
        </authorList>
    </citation>
    <scope>NUCLEOTIDE SEQUENCE [LARGE SCALE GENOMIC DNA]</scope>
    <source>
        <strain evidence="13">DSM 22224</strain>
    </source>
</reference>
<dbReference type="InterPro" id="IPR051163">
    <property type="entry name" value="Sodium:Solute_Symporter_SSF"/>
</dbReference>
<keyword evidence="6 11" id="KW-1133">Transmembrane helix</keyword>
<keyword evidence="4" id="KW-1003">Cell membrane</keyword>
<dbReference type="PANTHER" id="PTHR42985:SF40">
    <property type="entry name" value="LD47995P-RELATED"/>
    <property type="match status" value="1"/>
</dbReference>
<dbReference type="Gene3D" id="2.120.10.80">
    <property type="entry name" value="Kelch-type beta propeller"/>
    <property type="match status" value="1"/>
</dbReference>
<evidence type="ECO:0000256" key="2">
    <source>
        <dbReference type="ARBA" id="ARBA00006434"/>
    </source>
</evidence>
<dbReference type="CDD" id="cd11495">
    <property type="entry name" value="SLC5sbd_NIS-like_u3"/>
    <property type="match status" value="1"/>
</dbReference>
<feature type="transmembrane region" description="Helical" evidence="11">
    <location>
        <begin position="657"/>
        <end position="682"/>
    </location>
</feature>
<feature type="transmembrane region" description="Helical" evidence="11">
    <location>
        <begin position="463"/>
        <end position="484"/>
    </location>
</feature>
<keyword evidence="5 11" id="KW-0812">Transmembrane</keyword>
<keyword evidence="8" id="KW-0406">Ion transport</keyword>
<keyword evidence="3" id="KW-0813">Transport</keyword>
<feature type="transmembrane region" description="Helical" evidence="11">
    <location>
        <begin position="763"/>
        <end position="780"/>
    </location>
</feature>
<evidence type="ECO:0000313" key="13">
    <source>
        <dbReference type="Proteomes" id="UP000190367"/>
    </source>
</evidence>
<feature type="transmembrane region" description="Helical" evidence="11">
    <location>
        <begin position="431"/>
        <end position="451"/>
    </location>
</feature>
<evidence type="ECO:0000256" key="4">
    <source>
        <dbReference type="ARBA" id="ARBA00022475"/>
    </source>
</evidence>
<dbReference type="GO" id="GO:0005886">
    <property type="term" value="C:plasma membrane"/>
    <property type="evidence" value="ECO:0007669"/>
    <property type="project" value="UniProtKB-SubCell"/>
</dbReference>
<evidence type="ECO:0000256" key="9">
    <source>
        <dbReference type="ARBA" id="ARBA00023136"/>
    </source>
</evidence>
<keyword evidence="7" id="KW-0915">Sodium</keyword>
<keyword evidence="9 11" id="KW-0472">Membrane</keyword>
<name>A0A1T4TVT1_9BACT</name>
<evidence type="ECO:0000256" key="1">
    <source>
        <dbReference type="ARBA" id="ARBA00004651"/>
    </source>
</evidence>
<feature type="transmembrane region" description="Helical" evidence="11">
    <location>
        <begin position="522"/>
        <end position="549"/>
    </location>
</feature>
<evidence type="ECO:0000256" key="10">
    <source>
        <dbReference type="ARBA" id="ARBA00023201"/>
    </source>
</evidence>
<dbReference type="InterPro" id="IPR038377">
    <property type="entry name" value="Na/Glc_symporter_sf"/>
</dbReference>
<dbReference type="Proteomes" id="UP000190367">
    <property type="component" value="Unassembled WGS sequence"/>
</dbReference>
<feature type="transmembrane region" description="Helical" evidence="11">
    <location>
        <begin position="792"/>
        <end position="810"/>
    </location>
</feature>
<feature type="transmembrane region" description="Helical" evidence="11">
    <location>
        <begin position="496"/>
        <end position="516"/>
    </location>
</feature>
<proteinExistence type="inferred from homology"/>
<dbReference type="Pfam" id="PF00474">
    <property type="entry name" value="SSF"/>
    <property type="match status" value="1"/>
</dbReference>
<gene>
    <name evidence="12" type="ORF">SAMN04488128_106433</name>
</gene>
<dbReference type="InterPro" id="IPR015915">
    <property type="entry name" value="Kelch-typ_b-propeller"/>
</dbReference>
<evidence type="ECO:0000256" key="6">
    <source>
        <dbReference type="ARBA" id="ARBA00022989"/>
    </source>
</evidence>
<evidence type="ECO:0000313" key="12">
    <source>
        <dbReference type="EMBL" id="SKA44543.1"/>
    </source>
</evidence>
<evidence type="ECO:0000256" key="11">
    <source>
        <dbReference type="SAM" id="Phobius"/>
    </source>
</evidence>
<comment type="subcellular location">
    <subcellularLocation>
        <location evidence="1">Cell membrane</location>
        <topology evidence="1">Multi-pass membrane protein</topology>
    </subcellularLocation>
</comment>
<organism evidence="12 13">
    <name type="scientific">Chitinophaga eiseniae</name>
    <dbReference type="NCBI Taxonomy" id="634771"/>
    <lineage>
        <taxon>Bacteria</taxon>
        <taxon>Pseudomonadati</taxon>
        <taxon>Bacteroidota</taxon>
        <taxon>Chitinophagia</taxon>
        <taxon>Chitinophagales</taxon>
        <taxon>Chitinophagaceae</taxon>
        <taxon>Chitinophaga</taxon>
    </lineage>
</organism>
<evidence type="ECO:0000256" key="8">
    <source>
        <dbReference type="ARBA" id="ARBA00023065"/>
    </source>
</evidence>
<dbReference type="InterPro" id="IPR056734">
    <property type="entry name" value="NANM"/>
</dbReference>
<dbReference type="AlphaFoldDB" id="A0A1T4TVT1"/>
<feature type="transmembrane region" description="Helical" evidence="11">
    <location>
        <begin position="817"/>
        <end position="835"/>
    </location>
</feature>
<dbReference type="STRING" id="634771.SAMN04488128_106433"/>
<comment type="similarity">
    <text evidence="2">Belongs to the sodium:solute symporter (SSF) (TC 2.A.21) family.</text>
</comment>
<protein>
    <submittedName>
        <fullName evidence="12">Transporter, SSS family</fullName>
    </submittedName>
</protein>
<keyword evidence="10" id="KW-0739">Sodium transport</keyword>
<keyword evidence="13" id="KW-1185">Reference proteome</keyword>
<evidence type="ECO:0000256" key="5">
    <source>
        <dbReference type="ARBA" id="ARBA00022692"/>
    </source>
</evidence>
<feature type="transmembrane region" description="Helical" evidence="11">
    <location>
        <begin position="561"/>
        <end position="584"/>
    </location>
</feature>